<gene>
    <name evidence="1" type="ORF">Theth_1328</name>
</gene>
<name>F7YTU7_9THEM</name>
<organism evidence="1 2">
    <name type="scientific">Pseudothermotoga thermarum DSM 5069</name>
    <dbReference type="NCBI Taxonomy" id="688269"/>
    <lineage>
        <taxon>Bacteria</taxon>
        <taxon>Thermotogati</taxon>
        <taxon>Thermotogota</taxon>
        <taxon>Thermotogae</taxon>
        <taxon>Thermotogales</taxon>
        <taxon>Thermotogaceae</taxon>
        <taxon>Pseudothermotoga</taxon>
    </lineage>
</organism>
<dbReference type="KEGG" id="tta:Theth_1328"/>
<evidence type="ECO:0000313" key="2">
    <source>
        <dbReference type="Proteomes" id="UP000006804"/>
    </source>
</evidence>
<accession>F7YTU7</accession>
<dbReference type="RefSeq" id="WP_013932608.1">
    <property type="nucleotide sequence ID" value="NC_015707.1"/>
</dbReference>
<keyword evidence="2" id="KW-1185">Reference proteome</keyword>
<dbReference type="Proteomes" id="UP000006804">
    <property type="component" value="Chromosome"/>
</dbReference>
<evidence type="ECO:0000313" key="1">
    <source>
        <dbReference type="EMBL" id="AEH51392.1"/>
    </source>
</evidence>
<dbReference type="AlphaFoldDB" id="F7YTU7"/>
<dbReference type="SUPFAM" id="SSF52540">
    <property type="entry name" value="P-loop containing nucleoside triphosphate hydrolases"/>
    <property type="match status" value="1"/>
</dbReference>
<dbReference type="EMBL" id="CP002351">
    <property type="protein sequence ID" value="AEH51392.1"/>
    <property type="molecule type" value="Genomic_DNA"/>
</dbReference>
<dbReference type="OrthoDB" id="9783544at2"/>
<dbReference type="STRING" id="688269.Theth_1328"/>
<dbReference type="InterPro" id="IPR027417">
    <property type="entry name" value="P-loop_NTPase"/>
</dbReference>
<dbReference type="HOGENOM" id="CLU_065107_0_0_0"/>
<dbReference type="PATRIC" id="fig|688269.3.peg.1367"/>
<sequence>MLTIGILGTAKNTGKTTTLNVALKCLSNLKLAVTSIGFDGEDFDFVTGLPKPKIFVEEGCLVVTSAKAAKHSTAKLEFLKSLSFKTPMGEVGLYKVKETGTVVLVGPSSSQDLLTALKEVQEYNVDVFLIDGAVNRMMPFQHVDYVVIATGAAKSTDLEELFLEMKVFVKVFQLPAVKEKPTIRGLVTLQKLLESRDESIVVESPFHLLLSAEPKMLDGVLDTVKISLSRKPKLLCITVNPCYPEKRFDDYKLSKVDLTPLVSKLRTSLGIITVDVEQNENEFCRLLTRVVERNGGVES</sequence>
<protein>
    <submittedName>
        <fullName evidence="1">Uncharacterized protein</fullName>
    </submittedName>
</protein>
<dbReference type="eggNOG" id="ENOG502Z9AE">
    <property type="taxonomic scope" value="Bacteria"/>
</dbReference>
<reference evidence="1 2" key="1">
    <citation type="submission" date="2010-11" db="EMBL/GenBank/DDBJ databases">
        <title>The complete genome of Thermotoga thermarum DSM 5069.</title>
        <authorList>
            <consortium name="US DOE Joint Genome Institute (JGI-PGF)"/>
            <person name="Lucas S."/>
            <person name="Copeland A."/>
            <person name="Lapidus A."/>
            <person name="Bruce D."/>
            <person name="Goodwin L."/>
            <person name="Pitluck S."/>
            <person name="Kyrpides N."/>
            <person name="Mavromatis K."/>
            <person name="Ivanova N."/>
            <person name="Zeytun A."/>
            <person name="Brettin T."/>
            <person name="Detter J.C."/>
            <person name="Tapia R."/>
            <person name="Han C."/>
            <person name="Land M."/>
            <person name="Hauser L."/>
            <person name="Markowitz V."/>
            <person name="Cheng J.-F."/>
            <person name="Hugenholtz P."/>
            <person name="Woyke T."/>
            <person name="Wu D."/>
            <person name="Spring S."/>
            <person name="Schroeder M."/>
            <person name="Brambilla E."/>
            <person name="Klenk H.-P."/>
            <person name="Eisen J.A."/>
        </authorList>
    </citation>
    <scope>NUCLEOTIDE SEQUENCE [LARGE SCALE GENOMIC DNA]</scope>
    <source>
        <strain evidence="1 2">DSM 5069</strain>
    </source>
</reference>
<proteinExistence type="predicted"/>